<feature type="domain" description="THIF-type NAD/FAD binding fold" evidence="2">
    <location>
        <begin position="179"/>
        <end position="250"/>
    </location>
</feature>
<reference evidence="3 4" key="1">
    <citation type="submission" date="2024-01" db="EMBL/GenBank/DDBJ databases">
        <title>The genomes of 5 underutilized Papilionoideae crops provide insights into root nodulation and disease resistanc.</title>
        <authorList>
            <person name="Yuan L."/>
        </authorList>
    </citation>
    <scope>NUCLEOTIDE SEQUENCE [LARGE SCALE GENOMIC DNA]</scope>
    <source>
        <strain evidence="3">ZHUSHIDOU_FW_LH</strain>
        <tissue evidence="3">Leaf</tissue>
    </source>
</reference>
<evidence type="ECO:0000259" key="2">
    <source>
        <dbReference type="Pfam" id="PF00899"/>
    </source>
</evidence>
<dbReference type="InterPro" id="IPR000594">
    <property type="entry name" value="ThiF_NAD_FAD-bd"/>
</dbReference>
<dbReference type="EMBL" id="JAYWIO010000008">
    <property type="protein sequence ID" value="KAK7243710.1"/>
    <property type="molecule type" value="Genomic_DNA"/>
</dbReference>
<evidence type="ECO:0000256" key="1">
    <source>
        <dbReference type="ARBA" id="ARBA00043952"/>
    </source>
</evidence>
<keyword evidence="4" id="KW-1185">Reference proteome</keyword>
<dbReference type="AlphaFoldDB" id="A0AAN9E036"/>
<dbReference type="SUPFAM" id="SSF69572">
    <property type="entry name" value="Activating enzymes of the ubiquitin-like proteins"/>
    <property type="match status" value="1"/>
</dbReference>
<comment type="pathway">
    <text evidence="1">Protein modification.</text>
</comment>
<dbReference type="InterPro" id="IPR035985">
    <property type="entry name" value="Ubiquitin-activating_enz"/>
</dbReference>
<protein>
    <recommendedName>
        <fullName evidence="2">THIF-type NAD/FAD binding fold domain-containing protein</fullName>
    </recommendedName>
</protein>
<dbReference type="Gene3D" id="3.50.50.80">
    <property type="entry name" value="Ubiquitin-activating enzyme E1, inactive adenylation domain, subdomain 1"/>
    <property type="match status" value="1"/>
</dbReference>
<dbReference type="Proteomes" id="UP001372338">
    <property type="component" value="Unassembled WGS sequence"/>
</dbReference>
<dbReference type="Pfam" id="PF00899">
    <property type="entry name" value="ThiF"/>
    <property type="match status" value="1"/>
</dbReference>
<dbReference type="GO" id="GO:0008641">
    <property type="term" value="F:ubiquitin-like modifier activating enzyme activity"/>
    <property type="evidence" value="ECO:0007669"/>
    <property type="project" value="InterPro"/>
</dbReference>
<evidence type="ECO:0000313" key="3">
    <source>
        <dbReference type="EMBL" id="KAK7243710.1"/>
    </source>
</evidence>
<name>A0AAN9E036_CROPI</name>
<proteinExistence type="predicted"/>
<comment type="caution">
    <text evidence="3">The sequence shown here is derived from an EMBL/GenBank/DDBJ whole genome shotgun (WGS) entry which is preliminary data.</text>
</comment>
<accession>A0AAN9E036</accession>
<gene>
    <name evidence="3" type="ORF">RIF29_38520</name>
</gene>
<evidence type="ECO:0000313" key="4">
    <source>
        <dbReference type="Proteomes" id="UP001372338"/>
    </source>
</evidence>
<organism evidence="3 4">
    <name type="scientific">Crotalaria pallida</name>
    <name type="common">Smooth rattlebox</name>
    <name type="synonym">Crotalaria striata</name>
    <dbReference type="NCBI Taxonomy" id="3830"/>
    <lineage>
        <taxon>Eukaryota</taxon>
        <taxon>Viridiplantae</taxon>
        <taxon>Streptophyta</taxon>
        <taxon>Embryophyta</taxon>
        <taxon>Tracheophyta</taxon>
        <taxon>Spermatophyta</taxon>
        <taxon>Magnoliopsida</taxon>
        <taxon>eudicotyledons</taxon>
        <taxon>Gunneridae</taxon>
        <taxon>Pentapetalae</taxon>
        <taxon>rosids</taxon>
        <taxon>fabids</taxon>
        <taxon>Fabales</taxon>
        <taxon>Fabaceae</taxon>
        <taxon>Papilionoideae</taxon>
        <taxon>50 kb inversion clade</taxon>
        <taxon>genistoids sensu lato</taxon>
        <taxon>core genistoids</taxon>
        <taxon>Crotalarieae</taxon>
        <taxon>Crotalaria</taxon>
    </lineage>
</organism>
<sequence length="263" mass="28698">MSFLSHFPHQFCISDADCLIIIQLKSFFFKSSSASTDSCVPFFSSSSSPTKSFSILEFFFSTAPTAIASSSSPVPHPPLVLLSSRFSQYRIVFLHSPVGAEREPSPVAHSTPQHSTSPPLQAATAFVDPTGKGLLIAAILGARVWGRRWRWLGVNSHSSHLENHFRSLNLEGSSISLEAKNLILAGVKSVTLHDEGTVELWDLSSNFVFSENDIGKNRAVTSVSKLQELNNAVLVQSLTTKLTKEQLSNFQVLSILLSTLFSS</sequence>
<dbReference type="InterPro" id="IPR042449">
    <property type="entry name" value="Ub-E1_IAD_1"/>
</dbReference>